<dbReference type="KEGG" id="pob:LPB03_01005"/>
<reference evidence="2" key="1">
    <citation type="submission" date="2016-02" db="EMBL/GenBank/DDBJ databases">
        <authorList>
            <person name="Shin S.-K."/>
            <person name="Yi H."/>
            <person name="Kim E."/>
        </authorList>
    </citation>
    <scope>NUCLEOTIDE SEQUENCE [LARGE SCALE GENOMIC DNA]</scope>
    <source>
        <strain evidence="2">LPB0003</strain>
    </source>
</reference>
<proteinExistence type="predicted"/>
<protein>
    <submittedName>
        <fullName evidence="1">Uncharacterized protein</fullName>
    </submittedName>
</protein>
<keyword evidence="2" id="KW-1185">Reference proteome</keyword>
<evidence type="ECO:0000313" key="1">
    <source>
        <dbReference type="EMBL" id="OBY65551.1"/>
    </source>
</evidence>
<evidence type="ECO:0000313" key="2">
    <source>
        <dbReference type="Proteomes" id="UP000092584"/>
    </source>
</evidence>
<accession>A0A1B8U106</accession>
<organism evidence="1 2">
    <name type="scientific">Polaribacter vadi</name>
    <dbReference type="NCBI Taxonomy" id="1774273"/>
    <lineage>
        <taxon>Bacteria</taxon>
        <taxon>Pseudomonadati</taxon>
        <taxon>Bacteroidota</taxon>
        <taxon>Flavobacteriia</taxon>
        <taxon>Flavobacteriales</taxon>
        <taxon>Flavobacteriaceae</taxon>
    </lineage>
</organism>
<dbReference type="RefSeq" id="WP_065318328.1">
    <property type="nucleotide sequence ID" value="NZ_CP017477.1"/>
</dbReference>
<dbReference type="AlphaFoldDB" id="A0A1B8U106"/>
<name>A0A1B8U106_9FLAO</name>
<dbReference type="STRING" id="1774273.LPB03_01005"/>
<dbReference type="Proteomes" id="UP000092584">
    <property type="component" value="Unassembled WGS sequence"/>
</dbReference>
<comment type="caution">
    <text evidence="1">The sequence shown here is derived from an EMBL/GenBank/DDBJ whole genome shotgun (WGS) entry which is preliminary data.</text>
</comment>
<dbReference type="OrthoDB" id="1450227at2"/>
<dbReference type="EMBL" id="LSFM01000018">
    <property type="protein sequence ID" value="OBY65551.1"/>
    <property type="molecule type" value="Genomic_DNA"/>
</dbReference>
<gene>
    <name evidence="1" type="ORF">LPB3_04105</name>
</gene>
<sequence>MSLNLNQKNNFKIDFSIFYKIEKENYVSYTFLIERNSEETSSKASENLVIEKSNDTIKGFIIRYDSVFYRKKGSGLYLNATVSKTAYKYNIEELINNQNIQLKGGWSCSNTTTYTPKVCTDHGSFSTNPNCEHVRSGYWNVSTIRTCSYSSENSLVAETELDFGSEAGGGRRGGSSGSGETVSIIPCDGESDGLEQGIDGGCFDIIEEDELIDDDQIINELTGKALCVYNKMVDNNNNINWILENFKDGNKPSKFDLIFEMSTSLGNETNASTVKSGNTFTISINENTLSNRTSLGLARTIIHEGIHARLREFASRDGSNAVKFPGVYNYFRIYKKNWDHQQMADYYRSTIAKGLKQYDNSQHSDQFYNDMSWEGLANIKDANGVQDQIYTEAWKKLTTPEKNRIKNTITNEKDNVNKTCQ</sequence>